<dbReference type="Pfam" id="PF01494">
    <property type="entry name" value="FAD_binding_3"/>
    <property type="match status" value="1"/>
</dbReference>
<dbReference type="Gene3D" id="3.40.30.120">
    <property type="match status" value="1"/>
</dbReference>
<feature type="transmembrane region" description="Helical" evidence="5">
    <location>
        <begin position="6"/>
        <end position="25"/>
    </location>
</feature>
<evidence type="ECO:0000313" key="7">
    <source>
        <dbReference type="EMBL" id="KAH9834140.1"/>
    </source>
</evidence>
<evidence type="ECO:0000256" key="4">
    <source>
        <dbReference type="ARBA" id="ARBA00023002"/>
    </source>
</evidence>
<dbReference type="GO" id="GO:0004497">
    <property type="term" value="F:monooxygenase activity"/>
    <property type="evidence" value="ECO:0007669"/>
    <property type="project" value="UniProtKB-KW"/>
</dbReference>
<evidence type="ECO:0000313" key="8">
    <source>
        <dbReference type="Proteomes" id="UP000814176"/>
    </source>
</evidence>
<keyword evidence="5" id="KW-0812">Transmembrane</keyword>
<name>A0ABQ8KB28_9APHY</name>
<dbReference type="SUPFAM" id="SSF51905">
    <property type="entry name" value="FAD/NAD(P)-binding domain"/>
    <property type="match status" value="1"/>
</dbReference>
<keyword evidence="7" id="KW-0503">Monooxygenase</keyword>
<accession>A0ABQ8KB28</accession>
<feature type="domain" description="FAD-binding" evidence="6">
    <location>
        <begin position="7"/>
        <end position="357"/>
    </location>
</feature>
<keyword evidence="3" id="KW-0274">FAD</keyword>
<dbReference type="Proteomes" id="UP000814176">
    <property type="component" value="Unassembled WGS sequence"/>
</dbReference>
<dbReference type="PANTHER" id="PTHR43004">
    <property type="entry name" value="TRK SYSTEM POTASSIUM UPTAKE PROTEIN"/>
    <property type="match status" value="1"/>
</dbReference>
<keyword evidence="8" id="KW-1185">Reference proteome</keyword>
<comment type="cofactor">
    <cofactor evidence="1">
        <name>FAD</name>
        <dbReference type="ChEBI" id="CHEBI:57692"/>
    </cofactor>
</comment>
<dbReference type="RefSeq" id="XP_047776796.1">
    <property type="nucleotide sequence ID" value="XM_047916696.1"/>
</dbReference>
<dbReference type="InterPro" id="IPR036188">
    <property type="entry name" value="FAD/NAD-bd_sf"/>
</dbReference>
<sequence length="569" mass="62373">MSDDSVVPVLIVGAGPAGLVVALTLRKNGIPVRIIEKTPRVQVGQRGAGIMPRSQEVFNLLGVLDDIHAKAMPIVPMRMYKSPEGIEPLLTFQLDPAVAPTPSRPYNNTSMLGQNHTEEILRTHLERHGCHVELGTTLYSFQPTDDHVLAHVLREKGDGETVETIKCRWLIGTDGARGVVRKQLGLAFDGETLKATHHLVIGDVQIKGLDKKHWHYWGDMSTILVMLRPTEDDDIYFLSVGGHVDHAKIVAERAGLERVLKVGTGRMDIVLGKIRYVTEYRPHVRMAETFRKGRVFVAGDAAHIHSPFGGQGLNSSVQDAVNLGWKLSLVEKGVAAPSLLDSYSEERIPVITEMLKKSTELFDNAMQAKSDGTNSEKAWYRGGELHMFGVNCRWSSIVVDERTPKEKTPVDPYGVESCSYTNAVRAGDRAPDAPGLVVLDSAEDTGMPQGTTSTSLFNIFGPSYHTALIFSDGTDSDKAKQIVSQLRAYPPELVRKVLVYHDPDGTPPVVTLGGADMSVVDRYGHAHGSYQVRWNEFVAIVVRPDGGIGGIIRSTEGLKRYFDGIFSAT</sequence>
<keyword evidence="4" id="KW-0560">Oxidoreductase</keyword>
<dbReference type="EMBL" id="JADCUA010000016">
    <property type="protein sequence ID" value="KAH9834140.1"/>
    <property type="molecule type" value="Genomic_DNA"/>
</dbReference>
<evidence type="ECO:0000256" key="5">
    <source>
        <dbReference type="SAM" id="Phobius"/>
    </source>
</evidence>
<dbReference type="Gene3D" id="3.50.50.60">
    <property type="entry name" value="FAD/NAD(P)-binding domain"/>
    <property type="match status" value="1"/>
</dbReference>
<reference evidence="7 8" key="1">
    <citation type="journal article" date="2021" name="Environ. Microbiol.">
        <title>Gene family expansions and transcriptome signatures uncover fungal adaptations to wood decay.</title>
        <authorList>
            <person name="Hage H."/>
            <person name="Miyauchi S."/>
            <person name="Viragh M."/>
            <person name="Drula E."/>
            <person name="Min B."/>
            <person name="Chaduli D."/>
            <person name="Navarro D."/>
            <person name="Favel A."/>
            <person name="Norest M."/>
            <person name="Lesage-Meessen L."/>
            <person name="Balint B."/>
            <person name="Merenyi Z."/>
            <person name="de Eugenio L."/>
            <person name="Morin E."/>
            <person name="Martinez A.T."/>
            <person name="Baldrian P."/>
            <person name="Stursova M."/>
            <person name="Martinez M.J."/>
            <person name="Novotny C."/>
            <person name="Magnuson J.K."/>
            <person name="Spatafora J.W."/>
            <person name="Maurice S."/>
            <person name="Pangilinan J."/>
            <person name="Andreopoulos W."/>
            <person name="LaButti K."/>
            <person name="Hundley H."/>
            <person name="Na H."/>
            <person name="Kuo A."/>
            <person name="Barry K."/>
            <person name="Lipzen A."/>
            <person name="Henrissat B."/>
            <person name="Riley R."/>
            <person name="Ahrendt S."/>
            <person name="Nagy L.G."/>
            <person name="Grigoriev I.V."/>
            <person name="Martin F."/>
            <person name="Rosso M.N."/>
        </authorList>
    </citation>
    <scope>NUCLEOTIDE SEQUENCE [LARGE SCALE GENOMIC DNA]</scope>
    <source>
        <strain evidence="7 8">CIRM-BRFM 1785</strain>
    </source>
</reference>
<keyword evidence="2" id="KW-0285">Flavoprotein</keyword>
<proteinExistence type="predicted"/>
<keyword evidence="5" id="KW-1133">Transmembrane helix</keyword>
<evidence type="ECO:0000256" key="3">
    <source>
        <dbReference type="ARBA" id="ARBA00022827"/>
    </source>
</evidence>
<comment type="caution">
    <text evidence="7">The sequence shown here is derived from an EMBL/GenBank/DDBJ whole genome shotgun (WGS) entry which is preliminary data.</text>
</comment>
<keyword evidence="5" id="KW-0472">Membrane</keyword>
<dbReference type="GeneID" id="71997428"/>
<dbReference type="Gene3D" id="3.30.70.2450">
    <property type="match status" value="1"/>
</dbReference>
<evidence type="ECO:0000259" key="6">
    <source>
        <dbReference type="Pfam" id="PF01494"/>
    </source>
</evidence>
<dbReference type="PANTHER" id="PTHR43004:SF19">
    <property type="entry name" value="BINDING MONOOXYGENASE, PUTATIVE (JCVI)-RELATED"/>
    <property type="match status" value="1"/>
</dbReference>
<dbReference type="PRINTS" id="PR00420">
    <property type="entry name" value="RNGMNOXGNASE"/>
</dbReference>
<dbReference type="InterPro" id="IPR050641">
    <property type="entry name" value="RIFMO-like"/>
</dbReference>
<organism evidence="7 8">
    <name type="scientific">Rhodofomes roseus</name>
    <dbReference type="NCBI Taxonomy" id="34475"/>
    <lineage>
        <taxon>Eukaryota</taxon>
        <taxon>Fungi</taxon>
        <taxon>Dikarya</taxon>
        <taxon>Basidiomycota</taxon>
        <taxon>Agaricomycotina</taxon>
        <taxon>Agaricomycetes</taxon>
        <taxon>Polyporales</taxon>
        <taxon>Rhodofomes</taxon>
    </lineage>
</organism>
<evidence type="ECO:0000256" key="2">
    <source>
        <dbReference type="ARBA" id="ARBA00022630"/>
    </source>
</evidence>
<protein>
    <submittedName>
        <fullName evidence="7">Monooxygenase</fullName>
    </submittedName>
</protein>
<gene>
    <name evidence="7" type="ORF">C8Q71DRAFT_162789</name>
</gene>
<dbReference type="InterPro" id="IPR002938">
    <property type="entry name" value="FAD-bd"/>
</dbReference>
<evidence type="ECO:0000256" key="1">
    <source>
        <dbReference type="ARBA" id="ARBA00001974"/>
    </source>
</evidence>